<organism evidence="8 9">
    <name type="scientific">Piaya cayana</name>
    <name type="common">Common squirrel cuckoo</name>
    <dbReference type="NCBI Taxonomy" id="33601"/>
    <lineage>
        <taxon>Eukaryota</taxon>
        <taxon>Metazoa</taxon>
        <taxon>Chordata</taxon>
        <taxon>Craniata</taxon>
        <taxon>Vertebrata</taxon>
        <taxon>Euteleostomi</taxon>
        <taxon>Archelosauria</taxon>
        <taxon>Archosauria</taxon>
        <taxon>Dinosauria</taxon>
        <taxon>Saurischia</taxon>
        <taxon>Theropoda</taxon>
        <taxon>Coelurosauria</taxon>
        <taxon>Aves</taxon>
        <taxon>Neognathae</taxon>
        <taxon>Neoaves</taxon>
        <taxon>Otidimorphae</taxon>
        <taxon>Cuculiformes</taxon>
        <taxon>Coccyzidae</taxon>
        <taxon>Piaya</taxon>
    </lineage>
</organism>
<dbReference type="Gene3D" id="2.30.42.10">
    <property type="match status" value="4"/>
</dbReference>
<evidence type="ECO:0000313" key="9">
    <source>
        <dbReference type="Proteomes" id="UP000653271"/>
    </source>
</evidence>
<evidence type="ECO:0000259" key="6">
    <source>
        <dbReference type="PROSITE" id="PS50089"/>
    </source>
</evidence>
<evidence type="ECO:0000256" key="2">
    <source>
        <dbReference type="ARBA" id="ARBA00022771"/>
    </source>
</evidence>
<sequence length="653" mass="72200">LCGECGQFHLLLDNHLYNFQDDVDDELICHICLQPLLQPMDTPCGHTYCFKCLENFMQEYNFCPMDRKKLSFQQCHKSSLLVRNLLDKLIVFCPFKAECQQKMQRCELEAHLQNRCPGFKKYKSETQRKKNSISKGKEDPSTKVETSTPKDPEVPSRESALVAESSAAAVVSLGTAEPGLVNPAFEETEEGETSLVAETNTIEIHREDPEEELGMRIVGGKDTPLGNIVVQEVLRDSVIAADGRIAPGDHILEVNGVNISSVTHCQAVSFLRHPGPVLHLMVLQEKGFSNKTAQQDSTSTNREVIHVTLIKRDRSEPLGIKLIRKTDEAGIFILDLLEGGLAAKNGKLSRNDRVLSINGQDLRQGTPEAAAQIIQSTESRVNFVVLRQLGLQLSEPVEEGSTSNSSSSSSNGGSPVHHRRRLDQNHYRRKSHYQKASFTVAIKKEPKESLGITIGGGRDNKNKLPIYVTSVQPIGCLFRDGRIKRGDVLLSINGIDLTQLNYYEAVSALKSNAASHSVVLKALEIISLNSTEPSLDIKEQGFSWSPLWITWLGLPSYLHCCQDIVLSKGNLESWGFSIVGGFEESKGHQPFFIKTIVPGTPAFRDRKLKCGDEIVAVNGVPAIGMSNSELIPMLKEQRNKVTLTVVSWPGSLV</sequence>
<comment type="caution">
    <text evidence="8">The sequence shown here is derived from an EMBL/GenBank/DDBJ whole genome shotgun (WGS) entry which is preliminary data.</text>
</comment>
<feature type="non-terminal residue" evidence="8">
    <location>
        <position position="1"/>
    </location>
</feature>
<feature type="compositionally biased region" description="Basic and acidic residues" evidence="5">
    <location>
        <begin position="135"/>
        <end position="156"/>
    </location>
</feature>
<dbReference type="PANTHER" id="PTHR19964:SF41">
    <property type="entry name" value="LIGAND OF NUMB PROTEIN X 2-LIKE"/>
    <property type="match status" value="1"/>
</dbReference>
<dbReference type="SUPFAM" id="SSF50156">
    <property type="entry name" value="PDZ domain-like"/>
    <property type="match status" value="4"/>
</dbReference>
<proteinExistence type="predicted"/>
<dbReference type="InterPro" id="IPR017907">
    <property type="entry name" value="Znf_RING_CS"/>
</dbReference>
<dbReference type="InterPro" id="IPR013083">
    <property type="entry name" value="Znf_RING/FYVE/PHD"/>
</dbReference>
<dbReference type="OrthoDB" id="438726at2759"/>
<dbReference type="GO" id="GO:0004842">
    <property type="term" value="F:ubiquitin-protein transferase activity"/>
    <property type="evidence" value="ECO:0007669"/>
    <property type="project" value="TreeGrafter"/>
</dbReference>
<keyword evidence="1" id="KW-0479">Metal-binding</keyword>
<feature type="domain" description="PDZ" evidence="7">
    <location>
        <begin position="439"/>
        <end position="524"/>
    </location>
</feature>
<dbReference type="Pfam" id="PF00097">
    <property type="entry name" value="zf-C3HC4"/>
    <property type="match status" value="1"/>
</dbReference>
<feature type="region of interest" description="Disordered" evidence="5">
    <location>
        <begin position="396"/>
        <end position="433"/>
    </location>
</feature>
<dbReference type="PANTHER" id="PTHR19964">
    <property type="entry name" value="MULTIPLE PDZ DOMAIN PROTEIN"/>
    <property type="match status" value="1"/>
</dbReference>
<dbReference type="FunFam" id="2.30.42.10:FF:000081">
    <property type="entry name" value="Ligand of Numb protein X 2"/>
    <property type="match status" value="1"/>
</dbReference>
<keyword evidence="2 4" id="KW-0863">Zinc-finger</keyword>
<dbReference type="AlphaFoldDB" id="A0A850XIW1"/>
<feature type="compositionally biased region" description="Basic residues" evidence="5">
    <location>
        <begin position="416"/>
        <end position="433"/>
    </location>
</feature>
<evidence type="ECO:0000256" key="5">
    <source>
        <dbReference type="SAM" id="MobiDB-lite"/>
    </source>
</evidence>
<dbReference type="Proteomes" id="UP000653271">
    <property type="component" value="Unassembled WGS sequence"/>
</dbReference>
<feature type="domain" description="PDZ" evidence="7">
    <location>
        <begin position="306"/>
        <end position="389"/>
    </location>
</feature>
<dbReference type="InterPro" id="IPR001841">
    <property type="entry name" value="Znf_RING"/>
</dbReference>
<dbReference type="Pfam" id="PF00595">
    <property type="entry name" value="PDZ"/>
    <property type="match status" value="4"/>
</dbReference>
<dbReference type="CDD" id="cd06678">
    <property type="entry name" value="PDZ2_LNX1_2-like"/>
    <property type="match status" value="1"/>
</dbReference>
<dbReference type="InterPro" id="IPR001478">
    <property type="entry name" value="PDZ"/>
</dbReference>
<evidence type="ECO:0000259" key="7">
    <source>
        <dbReference type="PROSITE" id="PS50106"/>
    </source>
</evidence>
<accession>A0A850XIW1</accession>
<evidence type="ECO:0000313" key="8">
    <source>
        <dbReference type="EMBL" id="NWH82070.1"/>
    </source>
</evidence>
<dbReference type="EMBL" id="WAAB01024655">
    <property type="protein sequence ID" value="NWH82070.1"/>
    <property type="molecule type" value="Genomic_DNA"/>
</dbReference>
<evidence type="ECO:0000256" key="1">
    <source>
        <dbReference type="ARBA" id="ARBA00022723"/>
    </source>
</evidence>
<dbReference type="InterPro" id="IPR051342">
    <property type="entry name" value="PDZ_scaffold"/>
</dbReference>
<feature type="non-terminal residue" evidence="8">
    <location>
        <position position="653"/>
    </location>
</feature>
<protein>
    <submittedName>
        <fullName evidence="8">LNX2 protein</fullName>
    </submittedName>
</protein>
<dbReference type="PROSITE" id="PS50089">
    <property type="entry name" value="ZF_RING_2"/>
    <property type="match status" value="1"/>
</dbReference>
<dbReference type="Gene3D" id="3.30.40.10">
    <property type="entry name" value="Zinc/RING finger domain, C3HC4 (zinc finger)"/>
    <property type="match status" value="1"/>
</dbReference>
<keyword evidence="3" id="KW-0862">Zinc</keyword>
<gene>
    <name evidence="8" type="primary">Lnx2_1</name>
    <name evidence="8" type="ORF">PIACAY_R06352</name>
</gene>
<dbReference type="InterPro" id="IPR018957">
    <property type="entry name" value="Znf_C3HC4_RING-type"/>
</dbReference>
<name>A0A850XIW1_PIACA</name>
<feature type="domain" description="PDZ" evidence="7">
    <location>
        <begin position="563"/>
        <end position="649"/>
    </location>
</feature>
<reference evidence="8" key="1">
    <citation type="submission" date="2019-09" db="EMBL/GenBank/DDBJ databases">
        <title>Bird 10,000 Genomes (B10K) Project - Family phase.</title>
        <authorList>
            <person name="Zhang G."/>
        </authorList>
    </citation>
    <scope>NUCLEOTIDE SEQUENCE</scope>
    <source>
        <strain evidence="8">B10K-DU-008-47</strain>
        <tissue evidence="8">Mixed tissue sample</tissue>
    </source>
</reference>
<feature type="region of interest" description="Disordered" evidence="5">
    <location>
        <begin position="127"/>
        <end position="156"/>
    </location>
</feature>
<dbReference type="PROSITE" id="PS00518">
    <property type="entry name" value="ZF_RING_1"/>
    <property type="match status" value="1"/>
</dbReference>
<dbReference type="PROSITE" id="PS50106">
    <property type="entry name" value="PDZ"/>
    <property type="match status" value="4"/>
</dbReference>
<feature type="domain" description="PDZ" evidence="7">
    <location>
        <begin position="201"/>
        <end position="286"/>
    </location>
</feature>
<dbReference type="SMART" id="SM00228">
    <property type="entry name" value="PDZ"/>
    <property type="match status" value="4"/>
</dbReference>
<feature type="domain" description="RING-type" evidence="6">
    <location>
        <begin position="29"/>
        <end position="67"/>
    </location>
</feature>
<dbReference type="SMART" id="SM00184">
    <property type="entry name" value="RING"/>
    <property type="match status" value="1"/>
</dbReference>
<dbReference type="InterPro" id="IPR036034">
    <property type="entry name" value="PDZ_sf"/>
</dbReference>
<dbReference type="CDD" id="cd16780">
    <property type="entry name" value="mRING-HC-C3HC3D_LNX2"/>
    <property type="match status" value="1"/>
</dbReference>
<evidence type="ECO:0000256" key="3">
    <source>
        <dbReference type="ARBA" id="ARBA00022833"/>
    </source>
</evidence>
<dbReference type="CDD" id="cd06679">
    <property type="entry name" value="PDZ3_LNX1_2-like"/>
    <property type="match status" value="1"/>
</dbReference>
<dbReference type="CDD" id="cd06677">
    <property type="entry name" value="PDZ1_LNX1_2-like"/>
    <property type="match status" value="1"/>
</dbReference>
<dbReference type="SUPFAM" id="SSF57850">
    <property type="entry name" value="RING/U-box"/>
    <property type="match status" value="1"/>
</dbReference>
<keyword evidence="9" id="KW-1185">Reference proteome</keyword>
<dbReference type="CDD" id="cd06680">
    <property type="entry name" value="PDZ4_LNX1_2-like"/>
    <property type="match status" value="1"/>
</dbReference>
<feature type="compositionally biased region" description="Low complexity" evidence="5">
    <location>
        <begin position="400"/>
        <end position="414"/>
    </location>
</feature>
<dbReference type="GO" id="GO:0008270">
    <property type="term" value="F:zinc ion binding"/>
    <property type="evidence" value="ECO:0007669"/>
    <property type="project" value="UniProtKB-KW"/>
</dbReference>
<evidence type="ECO:0000256" key="4">
    <source>
        <dbReference type="PROSITE-ProRule" id="PRU00175"/>
    </source>
</evidence>